<organism evidence="2 3">
    <name type="scientific">Lacticaseibacillus hegangensis</name>
    <dbReference type="NCBI Taxonomy" id="2486010"/>
    <lineage>
        <taxon>Bacteria</taxon>
        <taxon>Bacillati</taxon>
        <taxon>Bacillota</taxon>
        <taxon>Bacilli</taxon>
        <taxon>Lactobacillales</taxon>
        <taxon>Lactobacillaceae</taxon>
        <taxon>Lacticaseibacillus</taxon>
    </lineage>
</organism>
<dbReference type="InterPro" id="IPR044927">
    <property type="entry name" value="Endonuclea_NS_2"/>
</dbReference>
<feature type="domain" description="DNA/RNA non-specific endonuclease/pyrophosphatase/phosphodiesterase" evidence="1">
    <location>
        <begin position="79"/>
        <end position="254"/>
    </location>
</feature>
<keyword evidence="2" id="KW-0540">Nuclease</keyword>
<keyword evidence="2" id="KW-0255">Endonuclease</keyword>
<dbReference type="RefSeq" id="WP_225419393.1">
    <property type="nucleotide sequence ID" value="NZ_JBHTOK010000065.1"/>
</dbReference>
<dbReference type="EMBL" id="JBHTOK010000065">
    <property type="protein sequence ID" value="MFD1441323.1"/>
    <property type="molecule type" value="Genomic_DNA"/>
</dbReference>
<name>A0ABW4CZ11_9LACO</name>
<evidence type="ECO:0000313" key="3">
    <source>
        <dbReference type="Proteomes" id="UP001597212"/>
    </source>
</evidence>
<dbReference type="GO" id="GO:0004519">
    <property type="term" value="F:endonuclease activity"/>
    <property type="evidence" value="ECO:0007669"/>
    <property type="project" value="UniProtKB-KW"/>
</dbReference>
<evidence type="ECO:0000259" key="1">
    <source>
        <dbReference type="SMART" id="SM00892"/>
    </source>
</evidence>
<evidence type="ECO:0000313" key="2">
    <source>
        <dbReference type="EMBL" id="MFD1441323.1"/>
    </source>
</evidence>
<gene>
    <name evidence="2" type="ORF">ACFQ5K_08050</name>
</gene>
<comment type="caution">
    <text evidence="2">The sequence shown here is derived from an EMBL/GenBank/DDBJ whole genome shotgun (WGS) entry which is preliminary data.</text>
</comment>
<proteinExistence type="predicted"/>
<keyword evidence="2" id="KW-0378">Hydrolase</keyword>
<dbReference type="Pfam" id="PF13930">
    <property type="entry name" value="Endonuclea_NS_2"/>
    <property type="match status" value="1"/>
</dbReference>
<dbReference type="Proteomes" id="UP001597212">
    <property type="component" value="Unassembled WGS sequence"/>
</dbReference>
<keyword evidence="3" id="KW-1185">Reference proteome</keyword>
<dbReference type="SMART" id="SM00892">
    <property type="entry name" value="Endonuclease_NS"/>
    <property type="match status" value="1"/>
</dbReference>
<dbReference type="Gene3D" id="3.40.570.10">
    <property type="entry name" value="Extracellular Endonuclease, subunit A"/>
    <property type="match status" value="1"/>
</dbReference>
<sequence>MARRKGTARTLGVAVAVIVSLVAWGAKQLNSTQPAQPATTTQSQSQPGDYQKLAALDYHSGASPVITVNGDHAQLNMTDWAGPRIIYGNLDHLNRTTTNVGYLNRQTLIHSAGRPSQYFEPTGWHNRYTVIDGKRVNRQNRGHLIAYTLSGNLSVDGHYQAGALGSSDNPKNLATQTEFANQVLMQPYEEQVRQALEDGAKVIYRVTTVFRGNDLMPRGYWLQAISDGGLDFNVYIFNVQSDIRYDYATGRSVVDHSISVPEQ</sequence>
<accession>A0ABW4CZ11</accession>
<protein>
    <submittedName>
        <fullName evidence="2">DNA/RNA non-specific endonuclease</fullName>
    </submittedName>
</protein>
<dbReference type="InterPro" id="IPR001604">
    <property type="entry name" value="Endo_G_ENPP1-like_dom"/>
</dbReference>
<dbReference type="InterPro" id="IPR044929">
    <property type="entry name" value="DNA/RNA_non-sp_Endonuclease_sf"/>
</dbReference>
<reference evidence="3" key="1">
    <citation type="journal article" date="2019" name="Int. J. Syst. Evol. Microbiol.">
        <title>The Global Catalogue of Microorganisms (GCM) 10K type strain sequencing project: providing services to taxonomists for standard genome sequencing and annotation.</title>
        <authorList>
            <consortium name="The Broad Institute Genomics Platform"/>
            <consortium name="The Broad Institute Genome Sequencing Center for Infectious Disease"/>
            <person name="Wu L."/>
            <person name="Ma J."/>
        </authorList>
    </citation>
    <scope>NUCLEOTIDE SEQUENCE [LARGE SCALE GENOMIC DNA]</scope>
    <source>
        <strain evidence="3">CCM 8912</strain>
    </source>
</reference>